<dbReference type="GO" id="GO:0042597">
    <property type="term" value="C:periplasmic space"/>
    <property type="evidence" value="ECO:0007669"/>
    <property type="project" value="InterPro"/>
</dbReference>
<reference evidence="1" key="1">
    <citation type="submission" date="2009-10" db="EMBL/GenBank/DDBJ databases">
        <title>Diversity of trophic interactions inside an arsenic-rich microbial ecosystem.</title>
        <authorList>
            <person name="Bertin P.N."/>
            <person name="Heinrich-Salmeron A."/>
            <person name="Pelletier E."/>
            <person name="Goulhen-Chollet F."/>
            <person name="Arsene-Ploetze F."/>
            <person name="Gallien S."/>
            <person name="Calteau A."/>
            <person name="Vallenet D."/>
            <person name="Casiot C."/>
            <person name="Chane-Woon-Ming B."/>
            <person name="Giloteaux L."/>
            <person name="Barakat M."/>
            <person name="Bonnefoy V."/>
            <person name="Bruneel O."/>
            <person name="Chandler M."/>
            <person name="Cleiss J."/>
            <person name="Duran R."/>
            <person name="Elbaz-Poulichet F."/>
            <person name="Fonknechten N."/>
            <person name="Lauga B."/>
            <person name="Mornico D."/>
            <person name="Ortet P."/>
            <person name="Schaeffer C."/>
            <person name="Siguier P."/>
            <person name="Alexander Thil Smith A."/>
            <person name="Van Dorsselaer A."/>
            <person name="Weissenbach J."/>
            <person name="Medigue C."/>
            <person name="Le Paslier D."/>
        </authorList>
    </citation>
    <scope>NUCLEOTIDE SEQUENCE</scope>
</reference>
<comment type="caution">
    <text evidence="1">The sequence shown here is derived from an EMBL/GenBank/DDBJ whole genome shotgun (WGS) entry which is preliminary data.</text>
</comment>
<dbReference type="Pfam" id="PF07813">
    <property type="entry name" value="LTXXQ"/>
    <property type="match status" value="1"/>
</dbReference>
<accession>E6QND4</accession>
<dbReference type="EMBL" id="CABQ01000266">
    <property type="protein sequence ID" value="CBI08755.1"/>
    <property type="molecule type" value="Genomic_DNA"/>
</dbReference>
<dbReference type="AlphaFoldDB" id="E6QND4"/>
<proteinExistence type="predicted"/>
<name>E6QND4_9ZZZZ</name>
<evidence type="ECO:0008006" key="2">
    <source>
        <dbReference type="Google" id="ProtNLM"/>
    </source>
</evidence>
<evidence type="ECO:0000313" key="1">
    <source>
        <dbReference type="EMBL" id="CBI08755.1"/>
    </source>
</evidence>
<dbReference type="InterPro" id="IPR012899">
    <property type="entry name" value="LTXXQ"/>
</dbReference>
<organism evidence="1">
    <name type="scientific">mine drainage metagenome</name>
    <dbReference type="NCBI Taxonomy" id="410659"/>
    <lineage>
        <taxon>unclassified sequences</taxon>
        <taxon>metagenomes</taxon>
        <taxon>ecological metagenomes</taxon>
    </lineage>
</organism>
<gene>
    <name evidence="1" type="ORF">CARN6_2261</name>
</gene>
<dbReference type="Gene3D" id="1.20.120.1490">
    <property type="match status" value="1"/>
</dbReference>
<sequence>MMGEQGADMMMEPNMHILNALTLSKEQYSKISQLSDQLKHDNWAKQGLINDETAKLRDLYEADKRDPAAIGKEYQVIFDLKRQMIETYLDAQNHIEEVLTPEQRATLKGLRNKMRHMYMHPMQ</sequence>
<protein>
    <recommendedName>
        <fullName evidence="2">Periplasmic protein</fullName>
    </recommendedName>
</protein>